<keyword evidence="4" id="KW-0973">c-di-GMP</keyword>
<dbReference type="SMART" id="SM00052">
    <property type="entry name" value="EAL"/>
    <property type="match status" value="1"/>
</dbReference>
<comment type="catalytic activity">
    <reaction evidence="5">
        <text>3',3'-c-di-GMP + H2O = 5'-phosphoguanylyl(3'-&gt;5')guanosine + H(+)</text>
        <dbReference type="Rhea" id="RHEA:24902"/>
        <dbReference type="ChEBI" id="CHEBI:15377"/>
        <dbReference type="ChEBI" id="CHEBI:15378"/>
        <dbReference type="ChEBI" id="CHEBI:58754"/>
        <dbReference type="ChEBI" id="CHEBI:58805"/>
        <dbReference type="EC" id="3.1.4.52"/>
    </reaction>
    <physiologicalReaction direction="left-to-right" evidence="5">
        <dbReference type="Rhea" id="RHEA:24903"/>
    </physiologicalReaction>
</comment>
<dbReference type="InterPro" id="IPR052155">
    <property type="entry name" value="Biofilm_reg_signaling"/>
</dbReference>
<evidence type="ECO:0000256" key="5">
    <source>
        <dbReference type="ARBA" id="ARBA00051114"/>
    </source>
</evidence>
<dbReference type="NCBIfam" id="TIGR00229">
    <property type="entry name" value="sensory_box"/>
    <property type="match status" value="2"/>
</dbReference>
<dbReference type="PROSITE" id="PS50112">
    <property type="entry name" value="PAS"/>
    <property type="match status" value="2"/>
</dbReference>
<dbReference type="PROSITE" id="PS50883">
    <property type="entry name" value="EAL"/>
    <property type="match status" value="1"/>
</dbReference>
<feature type="domain" description="GGDEF" evidence="9">
    <location>
        <begin position="422"/>
        <end position="555"/>
    </location>
</feature>
<dbReference type="Pfam" id="PF00563">
    <property type="entry name" value="EAL"/>
    <property type="match status" value="1"/>
</dbReference>
<feature type="domain" description="EAL" evidence="8">
    <location>
        <begin position="564"/>
        <end position="818"/>
    </location>
</feature>
<dbReference type="SUPFAM" id="SSF55073">
    <property type="entry name" value="Nucleotide cyclase"/>
    <property type="match status" value="1"/>
</dbReference>
<comment type="caution">
    <text evidence="10">The sequence shown here is derived from an EMBL/GenBank/DDBJ whole genome shotgun (WGS) entry which is preliminary data.</text>
</comment>
<evidence type="ECO:0000256" key="1">
    <source>
        <dbReference type="ARBA" id="ARBA00001946"/>
    </source>
</evidence>
<proteinExistence type="predicted"/>
<dbReference type="OrthoDB" id="9804951at2"/>
<dbReference type="NCBIfam" id="TIGR00254">
    <property type="entry name" value="GGDEF"/>
    <property type="match status" value="1"/>
</dbReference>
<dbReference type="PROSITE" id="PS50113">
    <property type="entry name" value="PAC"/>
    <property type="match status" value="1"/>
</dbReference>
<evidence type="ECO:0000313" key="11">
    <source>
        <dbReference type="Proteomes" id="UP000295375"/>
    </source>
</evidence>
<dbReference type="PANTHER" id="PTHR44757">
    <property type="entry name" value="DIGUANYLATE CYCLASE DGCP"/>
    <property type="match status" value="1"/>
</dbReference>
<sequence length="820" mass="91684">MEPLGINNATTRPAVFHWLSQLRIPAFALDLQGQVAGWNEALVTLTGVPQAMMLGRKDPWLAFSETSQMLTAQSLLQQFQQAQRRGQVLPECIHEAGQYLLPHNRRECLLVSDATLLRDERGVICGVLQLIQDRSEQEKAATRFRRLFTASPDPVWIIENNTFVDCNDAAVSMLGYASREQLLNTHPSKLSPEFQPDGMSSYEKAELMMKLATQNGLHRFEWVHTRADGTDFDAEVTLARLEIGGNHAIYCTWRDITERKKSESAVRLYASVFQNSGEAILITDPQNRIVAVNPSLCRLTGYSEEELHGKNPRVLSAGRSPKSTYEQLWAALNSERFWQGELWDRRKDGSVFVKWAAISVNVDDAGNVVNYIASYNDISERKEAEARIDWLAHHDALTELLNRHGLAQQLKQVIASAQRNKQQLALIFLDLDRFKTINDTLGHHIGDQLLAEVARRLRALLRESDVIARLGGDEFVMALTELNSANQSMAVVRKLEAKLNEPYLIDGRLLHLTPSMGVALYPDDATCADELMRQADTAMYHAKESGRNNTQYYAAEMGQRAVVRMELERELWRALDSDQFTLYYQPIMCAQDGTICGAEALLRWHHPERGMISPAEFIPVAEECGAILKLGAWVLDEACRQMQAWQTAGIAPARIAVNISAHQLRQDGLLQWVGECLARYQLSAECLTLEVTETAAMERPENAIAILNALRQMGVELAIDDFGTGYSSLAYLQSLPIQSLKLDRRFVMHMCVNESDADIAAASIALAQKLGLKVVAEGVETVAQRDALVAQGCDMLQGFLFSKPVPATQWPALIAKLSRC</sequence>
<dbReference type="AlphaFoldDB" id="A0A4R6UKG9"/>
<evidence type="ECO:0000256" key="3">
    <source>
        <dbReference type="ARBA" id="ARBA00012282"/>
    </source>
</evidence>
<dbReference type="InterPro" id="IPR000160">
    <property type="entry name" value="GGDEF_dom"/>
</dbReference>
<reference evidence="10 11" key="1">
    <citation type="submission" date="2019-03" db="EMBL/GenBank/DDBJ databases">
        <title>Genomic Encyclopedia of Type Strains, Phase IV (KMG-IV): sequencing the most valuable type-strain genomes for metagenomic binning, comparative biology and taxonomic classification.</title>
        <authorList>
            <person name="Goeker M."/>
        </authorList>
    </citation>
    <scope>NUCLEOTIDE SEQUENCE [LARGE SCALE GENOMIC DNA]</scope>
    <source>
        <strain evidence="10 11">DSM 103792</strain>
    </source>
</reference>
<dbReference type="InterPro" id="IPR043128">
    <property type="entry name" value="Rev_trsase/Diguanyl_cyclase"/>
</dbReference>
<dbReference type="Pfam" id="PF00989">
    <property type="entry name" value="PAS"/>
    <property type="match status" value="1"/>
</dbReference>
<dbReference type="Pfam" id="PF13426">
    <property type="entry name" value="PAS_9"/>
    <property type="match status" value="2"/>
</dbReference>
<dbReference type="InterPro" id="IPR029787">
    <property type="entry name" value="Nucleotide_cyclase"/>
</dbReference>
<dbReference type="InterPro" id="IPR001610">
    <property type="entry name" value="PAC"/>
</dbReference>
<dbReference type="InterPro" id="IPR035919">
    <property type="entry name" value="EAL_sf"/>
</dbReference>
<dbReference type="Gene3D" id="3.30.450.20">
    <property type="entry name" value="PAS domain"/>
    <property type="match status" value="3"/>
</dbReference>
<dbReference type="SMART" id="SM00086">
    <property type="entry name" value="PAC"/>
    <property type="match status" value="2"/>
</dbReference>
<evidence type="ECO:0000259" key="7">
    <source>
        <dbReference type="PROSITE" id="PS50113"/>
    </source>
</evidence>
<dbReference type="InterPro" id="IPR001633">
    <property type="entry name" value="EAL_dom"/>
</dbReference>
<dbReference type="CDD" id="cd01949">
    <property type="entry name" value="GGDEF"/>
    <property type="match status" value="1"/>
</dbReference>
<dbReference type="EMBL" id="SNYM01000011">
    <property type="protein sequence ID" value="TDQ47082.1"/>
    <property type="molecule type" value="Genomic_DNA"/>
</dbReference>
<dbReference type="SMART" id="SM00267">
    <property type="entry name" value="GGDEF"/>
    <property type="match status" value="1"/>
</dbReference>
<comment type="subcellular location">
    <subcellularLocation>
        <location evidence="2">Cell inner membrane</location>
    </subcellularLocation>
</comment>
<dbReference type="SUPFAM" id="SSF141868">
    <property type="entry name" value="EAL domain-like"/>
    <property type="match status" value="1"/>
</dbReference>
<dbReference type="InterPro" id="IPR000700">
    <property type="entry name" value="PAS-assoc_C"/>
</dbReference>
<accession>A0A4R6UKG9</accession>
<dbReference type="Gene3D" id="3.30.70.270">
    <property type="match status" value="1"/>
</dbReference>
<organism evidence="10 11">
    <name type="scientific">Permianibacter aggregans</name>
    <dbReference type="NCBI Taxonomy" id="1510150"/>
    <lineage>
        <taxon>Bacteria</taxon>
        <taxon>Pseudomonadati</taxon>
        <taxon>Pseudomonadota</taxon>
        <taxon>Gammaproteobacteria</taxon>
        <taxon>Pseudomonadales</taxon>
        <taxon>Pseudomonadaceae</taxon>
        <taxon>Permianibacter</taxon>
    </lineage>
</organism>
<evidence type="ECO:0000259" key="8">
    <source>
        <dbReference type="PROSITE" id="PS50883"/>
    </source>
</evidence>
<feature type="domain" description="PAC" evidence="7">
    <location>
        <begin position="338"/>
        <end position="390"/>
    </location>
</feature>
<feature type="domain" description="PAS" evidence="6">
    <location>
        <begin position="265"/>
        <end position="311"/>
    </location>
</feature>
<dbReference type="PROSITE" id="PS50887">
    <property type="entry name" value="GGDEF"/>
    <property type="match status" value="1"/>
</dbReference>
<dbReference type="GO" id="GO:0005886">
    <property type="term" value="C:plasma membrane"/>
    <property type="evidence" value="ECO:0007669"/>
    <property type="project" value="UniProtKB-SubCell"/>
</dbReference>
<dbReference type="FunFam" id="3.30.70.270:FF:000001">
    <property type="entry name" value="Diguanylate cyclase domain protein"/>
    <property type="match status" value="1"/>
</dbReference>
<evidence type="ECO:0000256" key="2">
    <source>
        <dbReference type="ARBA" id="ARBA00004533"/>
    </source>
</evidence>
<dbReference type="Pfam" id="PF00990">
    <property type="entry name" value="GGDEF"/>
    <property type="match status" value="1"/>
</dbReference>
<dbReference type="InterPro" id="IPR035965">
    <property type="entry name" value="PAS-like_dom_sf"/>
</dbReference>
<dbReference type="CDD" id="cd00130">
    <property type="entry name" value="PAS"/>
    <property type="match status" value="3"/>
</dbReference>
<name>A0A4R6UKG9_9GAMM</name>
<dbReference type="SUPFAM" id="SSF55785">
    <property type="entry name" value="PYP-like sensor domain (PAS domain)"/>
    <property type="match status" value="3"/>
</dbReference>
<dbReference type="Gene3D" id="3.20.20.450">
    <property type="entry name" value="EAL domain"/>
    <property type="match status" value="1"/>
</dbReference>
<dbReference type="Proteomes" id="UP000295375">
    <property type="component" value="Unassembled WGS sequence"/>
</dbReference>
<dbReference type="InterPro" id="IPR013767">
    <property type="entry name" value="PAS_fold"/>
</dbReference>
<keyword evidence="11" id="KW-1185">Reference proteome</keyword>
<gene>
    <name evidence="10" type="ORF">EV696_11110</name>
</gene>
<evidence type="ECO:0000259" key="6">
    <source>
        <dbReference type="PROSITE" id="PS50112"/>
    </source>
</evidence>
<dbReference type="PANTHER" id="PTHR44757:SF2">
    <property type="entry name" value="BIOFILM ARCHITECTURE MAINTENANCE PROTEIN MBAA"/>
    <property type="match status" value="1"/>
</dbReference>
<dbReference type="RefSeq" id="WP_133591246.1">
    <property type="nucleotide sequence ID" value="NZ_CP037953.1"/>
</dbReference>
<evidence type="ECO:0000256" key="4">
    <source>
        <dbReference type="ARBA" id="ARBA00022636"/>
    </source>
</evidence>
<dbReference type="SMART" id="SM00091">
    <property type="entry name" value="PAS"/>
    <property type="match status" value="3"/>
</dbReference>
<dbReference type="GO" id="GO:0006355">
    <property type="term" value="P:regulation of DNA-templated transcription"/>
    <property type="evidence" value="ECO:0007669"/>
    <property type="project" value="InterPro"/>
</dbReference>
<feature type="domain" description="PAS" evidence="6">
    <location>
        <begin position="19"/>
        <end position="86"/>
    </location>
</feature>
<dbReference type="FunFam" id="3.20.20.450:FF:000001">
    <property type="entry name" value="Cyclic di-GMP phosphodiesterase yahA"/>
    <property type="match status" value="1"/>
</dbReference>
<dbReference type="CDD" id="cd01948">
    <property type="entry name" value="EAL"/>
    <property type="match status" value="1"/>
</dbReference>
<evidence type="ECO:0000259" key="9">
    <source>
        <dbReference type="PROSITE" id="PS50887"/>
    </source>
</evidence>
<comment type="cofactor">
    <cofactor evidence="1">
        <name>Mg(2+)</name>
        <dbReference type="ChEBI" id="CHEBI:18420"/>
    </cofactor>
</comment>
<protein>
    <recommendedName>
        <fullName evidence="3">cyclic-guanylate-specific phosphodiesterase</fullName>
        <ecNumber evidence="3">3.1.4.52</ecNumber>
    </recommendedName>
</protein>
<dbReference type="EC" id="3.1.4.52" evidence="3"/>
<dbReference type="InterPro" id="IPR000014">
    <property type="entry name" value="PAS"/>
</dbReference>
<evidence type="ECO:0000313" key="10">
    <source>
        <dbReference type="EMBL" id="TDQ47082.1"/>
    </source>
</evidence>
<dbReference type="GO" id="GO:0071732">
    <property type="term" value="P:cellular response to nitric oxide"/>
    <property type="evidence" value="ECO:0007669"/>
    <property type="project" value="UniProtKB-ARBA"/>
</dbReference>
<dbReference type="GO" id="GO:0071111">
    <property type="term" value="F:cyclic-guanylate-specific phosphodiesterase activity"/>
    <property type="evidence" value="ECO:0007669"/>
    <property type="project" value="UniProtKB-EC"/>
</dbReference>